<dbReference type="EMBL" id="LTAI01002155">
    <property type="protein sequence ID" value="ORD92948.1"/>
    <property type="molecule type" value="Genomic_DNA"/>
</dbReference>
<dbReference type="VEuPathDB" id="MicrosporidiaDB:A0H76_2902"/>
<dbReference type="VEuPathDB" id="MicrosporidiaDB:HERIO_218"/>
<dbReference type="Pfam" id="PF00078">
    <property type="entry name" value="RVT_1"/>
    <property type="match status" value="1"/>
</dbReference>
<dbReference type="InterPro" id="IPR043128">
    <property type="entry name" value="Rev_trsase/Diguanyl_cyclase"/>
</dbReference>
<evidence type="ECO:0000313" key="2">
    <source>
        <dbReference type="EMBL" id="ORD92948.1"/>
    </source>
</evidence>
<gene>
    <name evidence="2" type="primary">YI31B</name>
    <name evidence="2" type="ORF">A0H76_2902</name>
</gene>
<dbReference type="Gene3D" id="3.30.70.270">
    <property type="match status" value="1"/>
</dbReference>
<proteinExistence type="predicted"/>
<dbReference type="InterPro" id="IPR053134">
    <property type="entry name" value="RNA-dir_DNA_polymerase"/>
</dbReference>
<sequence length="256" mass="30170">MENNNKFMNSENLNKPNDELNKVIEEYSTSININEPIKNTSFQIKISSSEPVKKKPYTIFHKIASELKDHIDELLSKNIIKRFDSSYAFPWFVKRKPDGRLRLLIDYRKLNYITIDDAYPFPSTKELVRDLSGAKIFSQLDMEKGYYQIKIDSNDTYMTSFVLPNGLYEFTRMPFGLKNTPRIFQRVMQQILNGLDFVKVYLDYILIHSENINNHIQHCKIVLERLKNHNVKINFDKINLSNMKLNTSGLLFLIKE</sequence>
<evidence type="ECO:0000313" key="3">
    <source>
        <dbReference type="Proteomes" id="UP000192501"/>
    </source>
</evidence>
<dbReference type="PROSITE" id="PS50878">
    <property type="entry name" value="RT_POL"/>
    <property type="match status" value="1"/>
</dbReference>
<organism evidence="2 3">
    <name type="scientific">Hepatospora eriocheir</name>
    <dbReference type="NCBI Taxonomy" id="1081669"/>
    <lineage>
        <taxon>Eukaryota</taxon>
        <taxon>Fungi</taxon>
        <taxon>Fungi incertae sedis</taxon>
        <taxon>Microsporidia</taxon>
        <taxon>Hepatosporidae</taxon>
        <taxon>Hepatospora</taxon>
    </lineage>
</organism>
<dbReference type="CDD" id="cd01647">
    <property type="entry name" value="RT_LTR"/>
    <property type="match status" value="1"/>
</dbReference>
<dbReference type="PANTHER" id="PTHR24559">
    <property type="entry name" value="TRANSPOSON TY3-I GAG-POL POLYPROTEIN"/>
    <property type="match status" value="1"/>
</dbReference>
<dbReference type="InterPro" id="IPR043502">
    <property type="entry name" value="DNA/RNA_pol_sf"/>
</dbReference>
<accession>A0A1X0Q5M8</accession>
<feature type="domain" description="Reverse transcriptase" evidence="1">
    <location>
        <begin position="75"/>
        <end position="252"/>
    </location>
</feature>
<dbReference type="Proteomes" id="UP000192501">
    <property type="component" value="Unassembled WGS sequence"/>
</dbReference>
<dbReference type="PANTHER" id="PTHR24559:SF444">
    <property type="entry name" value="REVERSE TRANSCRIPTASE DOMAIN-CONTAINING PROTEIN"/>
    <property type="match status" value="1"/>
</dbReference>
<evidence type="ECO:0000259" key="1">
    <source>
        <dbReference type="PROSITE" id="PS50878"/>
    </source>
</evidence>
<dbReference type="SUPFAM" id="SSF56672">
    <property type="entry name" value="DNA/RNA polymerases"/>
    <property type="match status" value="1"/>
</dbReference>
<dbReference type="InterPro" id="IPR000477">
    <property type="entry name" value="RT_dom"/>
</dbReference>
<reference evidence="2 3" key="1">
    <citation type="journal article" date="2017" name="Environ. Microbiol.">
        <title>Decay of the glycolytic pathway and adaptation to intranuclear parasitism within Enterocytozoonidae microsporidia.</title>
        <authorList>
            <person name="Wiredu Boakye D."/>
            <person name="Jaroenlak P."/>
            <person name="Prachumwat A."/>
            <person name="Williams T.A."/>
            <person name="Bateman K.S."/>
            <person name="Itsathitphaisarn O."/>
            <person name="Sritunyalucksana K."/>
            <person name="Paszkiewicz K.H."/>
            <person name="Moore K.A."/>
            <person name="Stentiford G.D."/>
            <person name="Williams B.A."/>
        </authorList>
    </citation>
    <scope>NUCLEOTIDE SEQUENCE [LARGE SCALE GENOMIC DNA]</scope>
    <source>
        <strain evidence="3">canceri</strain>
    </source>
</reference>
<dbReference type="Gene3D" id="3.10.10.10">
    <property type="entry name" value="HIV Type 1 Reverse Transcriptase, subunit A, domain 1"/>
    <property type="match status" value="1"/>
</dbReference>
<dbReference type="AlphaFoldDB" id="A0A1X0Q5M8"/>
<protein>
    <submittedName>
        <fullName evidence="2">YI31B</fullName>
    </submittedName>
</protein>
<name>A0A1X0Q5M8_9MICR</name>
<comment type="caution">
    <text evidence="2">The sequence shown here is derived from an EMBL/GenBank/DDBJ whole genome shotgun (WGS) entry which is preliminary data.</text>
</comment>